<evidence type="ECO:0000313" key="3">
    <source>
        <dbReference type="EMBL" id="KAG0016755.1"/>
    </source>
</evidence>
<organism evidence="3 4">
    <name type="scientific">Entomortierella chlamydospora</name>
    <dbReference type="NCBI Taxonomy" id="101097"/>
    <lineage>
        <taxon>Eukaryota</taxon>
        <taxon>Fungi</taxon>
        <taxon>Fungi incertae sedis</taxon>
        <taxon>Mucoromycota</taxon>
        <taxon>Mortierellomycotina</taxon>
        <taxon>Mortierellomycetes</taxon>
        <taxon>Mortierellales</taxon>
        <taxon>Mortierellaceae</taxon>
        <taxon>Entomortierella</taxon>
    </lineage>
</organism>
<feature type="transmembrane region" description="Helical" evidence="2">
    <location>
        <begin position="817"/>
        <end position="840"/>
    </location>
</feature>
<feature type="region of interest" description="Disordered" evidence="1">
    <location>
        <begin position="88"/>
        <end position="179"/>
    </location>
</feature>
<keyword evidence="2" id="KW-0812">Transmembrane</keyword>
<keyword evidence="2" id="KW-0472">Membrane</keyword>
<feature type="region of interest" description="Disordered" evidence="1">
    <location>
        <begin position="588"/>
        <end position="607"/>
    </location>
</feature>
<dbReference type="Proteomes" id="UP000703661">
    <property type="component" value="Unassembled WGS sequence"/>
</dbReference>
<feature type="compositionally biased region" description="Polar residues" evidence="1">
    <location>
        <begin position="134"/>
        <end position="177"/>
    </location>
</feature>
<evidence type="ECO:0000313" key="4">
    <source>
        <dbReference type="Proteomes" id="UP000703661"/>
    </source>
</evidence>
<keyword evidence="2" id="KW-1133">Transmembrane helix</keyword>
<dbReference type="OrthoDB" id="2448842at2759"/>
<feature type="compositionally biased region" description="Basic residues" evidence="1">
    <location>
        <begin position="589"/>
        <end position="601"/>
    </location>
</feature>
<feature type="region of interest" description="Disordered" evidence="1">
    <location>
        <begin position="220"/>
        <end position="260"/>
    </location>
</feature>
<proteinExistence type="predicted"/>
<comment type="caution">
    <text evidence="3">The sequence shown here is derived from an EMBL/GenBank/DDBJ whole genome shotgun (WGS) entry which is preliminary data.</text>
</comment>
<feature type="region of interest" description="Disordered" evidence="1">
    <location>
        <begin position="440"/>
        <end position="477"/>
    </location>
</feature>
<dbReference type="AlphaFoldDB" id="A0A9P6MWT3"/>
<feature type="compositionally biased region" description="Low complexity" evidence="1">
    <location>
        <begin position="109"/>
        <end position="124"/>
    </location>
</feature>
<sequence>MDSSDSSDRTNTLLHDSFIPLRFPNTNSSDAALIVSEQESKDFRSPAKVERCIIQVEDEVPIFAQDQQSADLHHTTVLVSSTFRNSDASTSASVKLKSPLPGPPTYNDLLSPQSSSAMSATSLSNVPTVPEPATTGSQDENEVLTSSTDPPSQTRTVSNSDHLSVSQLAHPLTSSSIPAPVYRHLPLDDDELPGYIPVAENCLTFKLLASQSTTYTVIPSQGPSEFREQGPPLRNQNINNQGTSSRTADRGIPGSDTTQHPDIQEVVHERNSDVLAAHNPHQTGAWTLEYWVNDTIAYLCYLMDPYFPINTDLPQSHSIEQIQMNLTPGRRVEDVELRTFRGSHVTREGRNEVQPQNEHRMEGVHVRHVRGRPPPLNRTRNVTLRQYRPDGATLHISAAEERPATERIDATATLPPISEASSSLPLTSLVPAAPALTTASAGASSTESPEIEADISTVTSSEERHREDLISPQRAAPVSTLPSIQHVQINDGYQGEEADAILAHAVNIQDSHNNTEENMGYSGEFNNALAPTFFKSPTFAFVSAEDPQTWIWWSAHHESNLQKCRMEHQTDVVVMWWRRRTDFYSKVNKEKRKRDKTTRKQMKAESGERGGLKALWHRLLSLQSSESHHQDMEIFMRVRGLHYAWREEDYGSRQSPTMSPLHQHQNPRTTVHDGAAPSYDHWKAVPRIFTLIRDDSFVMGQQLKGDTVAEVWIEGEAGPSISSTSTETALDNHPHSHNSRAFASRLRSSSLAGISVHSSETQLSSSFPAALRKRRCVIRVAQGLHTEVETFALSTGPRLIELYDLYTEQSVPGPSRFSFFSAVGAFAILFIVAFLGTILAKNHN</sequence>
<protein>
    <submittedName>
        <fullName evidence="3">Uncharacterized protein</fullName>
    </submittedName>
</protein>
<accession>A0A9P6MWT3</accession>
<name>A0A9P6MWT3_9FUNG</name>
<evidence type="ECO:0000256" key="2">
    <source>
        <dbReference type="SAM" id="Phobius"/>
    </source>
</evidence>
<feature type="compositionally biased region" description="Polar residues" evidence="1">
    <location>
        <begin position="234"/>
        <end position="246"/>
    </location>
</feature>
<reference evidence="3" key="1">
    <citation type="journal article" date="2020" name="Fungal Divers.">
        <title>Resolving the Mortierellaceae phylogeny through synthesis of multi-gene phylogenetics and phylogenomics.</title>
        <authorList>
            <person name="Vandepol N."/>
            <person name="Liber J."/>
            <person name="Desiro A."/>
            <person name="Na H."/>
            <person name="Kennedy M."/>
            <person name="Barry K."/>
            <person name="Grigoriev I.V."/>
            <person name="Miller A.N."/>
            <person name="O'Donnell K."/>
            <person name="Stajich J.E."/>
            <person name="Bonito G."/>
        </authorList>
    </citation>
    <scope>NUCLEOTIDE SEQUENCE</scope>
    <source>
        <strain evidence="3">NRRL 2769</strain>
    </source>
</reference>
<evidence type="ECO:0000256" key="1">
    <source>
        <dbReference type="SAM" id="MobiDB-lite"/>
    </source>
</evidence>
<gene>
    <name evidence="3" type="ORF">BGZ80_008956</name>
</gene>
<keyword evidence="4" id="KW-1185">Reference proteome</keyword>
<dbReference type="EMBL" id="JAAAID010000505">
    <property type="protein sequence ID" value="KAG0016755.1"/>
    <property type="molecule type" value="Genomic_DNA"/>
</dbReference>